<accession>A0A7R9FC53</accession>
<protein>
    <submittedName>
        <fullName evidence="1">Uncharacterized protein</fullName>
    </submittedName>
</protein>
<dbReference type="AlphaFoldDB" id="A0A7R9FC53"/>
<dbReference type="EMBL" id="OD578761">
    <property type="protein sequence ID" value="CAD7450791.1"/>
    <property type="molecule type" value="Genomic_DNA"/>
</dbReference>
<evidence type="ECO:0000313" key="1">
    <source>
        <dbReference type="EMBL" id="CAD7450791.1"/>
    </source>
</evidence>
<sequence>MADPSGSCVLPPAQLYPQRCQAREHPSHGARRRQTVRLWLREDAQSGGELHGLCGHQVVQGSRTTRWRHFIRPPS</sequence>
<gene>
    <name evidence="1" type="ORF">TBIB3V08_LOCUS13060</name>
</gene>
<organism evidence="1">
    <name type="scientific">Timema bartmani</name>
    <dbReference type="NCBI Taxonomy" id="61472"/>
    <lineage>
        <taxon>Eukaryota</taxon>
        <taxon>Metazoa</taxon>
        <taxon>Ecdysozoa</taxon>
        <taxon>Arthropoda</taxon>
        <taxon>Hexapoda</taxon>
        <taxon>Insecta</taxon>
        <taxon>Pterygota</taxon>
        <taxon>Neoptera</taxon>
        <taxon>Polyneoptera</taxon>
        <taxon>Phasmatodea</taxon>
        <taxon>Timematodea</taxon>
        <taxon>Timematoidea</taxon>
        <taxon>Timematidae</taxon>
        <taxon>Timema</taxon>
    </lineage>
</organism>
<reference evidence="1" key="1">
    <citation type="submission" date="2020-11" db="EMBL/GenBank/DDBJ databases">
        <authorList>
            <person name="Tran Van P."/>
        </authorList>
    </citation>
    <scope>NUCLEOTIDE SEQUENCE</scope>
</reference>
<name>A0A7R9FC53_9NEOP</name>
<proteinExistence type="predicted"/>